<evidence type="ECO:0000313" key="2">
    <source>
        <dbReference type="Proteomes" id="UP000661918"/>
    </source>
</evidence>
<accession>A0ABQ2GW00</accession>
<name>A0ABQ2GW00_9DEIO</name>
<gene>
    <name evidence="1" type="ORF">GCM10010841_25890</name>
</gene>
<dbReference type="RefSeq" id="WP_188904783.1">
    <property type="nucleotide sequence ID" value="NZ_BMOM01000024.1"/>
</dbReference>
<keyword evidence="2" id="KW-1185">Reference proteome</keyword>
<comment type="caution">
    <text evidence="1">The sequence shown here is derived from an EMBL/GenBank/DDBJ whole genome shotgun (WGS) entry which is preliminary data.</text>
</comment>
<evidence type="ECO:0000313" key="1">
    <source>
        <dbReference type="EMBL" id="GGM16383.1"/>
    </source>
</evidence>
<protein>
    <submittedName>
        <fullName evidence="1">Uncharacterized protein</fullName>
    </submittedName>
</protein>
<sequence length="165" mass="18176">MTEHPETLYATVNQDGERSDLYPTPEAALAAAEDRAEVDGIATLHHLSVGARVLRGWDVRHLLYAAEEKDPHEDVDVAPDTLADDLEALLLDDGTETLAMGELFEVMVAAINTWAEQRGLVSHRYEDEGNLDLSWQDDETPVGGTYAQLRARFMGRPAAAEDTDD</sequence>
<dbReference type="EMBL" id="BMOM01000024">
    <property type="protein sequence ID" value="GGM16383.1"/>
    <property type="molecule type" value="Genomic_DNA"/>
</dbReference>
<proteinExistence type="predicted"/>
<organism evidence="1 2">
    <name type="scientific">Deinococcus aerophilus</name>
    <dbReference type="NCBI Taxonomy" id="522488"/>
    <lineage>
        <taxon>Bacteria</taxon>
        <taxon>Thermotogati</taxon>
        <taxon>Deinococcota</taxon>
        <taxon>Deinococci</taxon>
        <taxon>Deinococcales</taxon>
        <taxon>Deinococcaceae</taxon>
        <taxon>Deinococcus</taxon>
    </lineage>
</organism>
<dbReference type="Proteomes" id="UP000661918">
    <property type="component" value="Unassembled WGS sequence"/>
</dbReference>
<reference evidence="2" key="1">
    <citation type="journal article" date="2019" name="Int. J. Syst. Evol. Microbiol.">
        <title>The Global Catalogue of Microorganisms (GCM) 10K type strain sequencing project: providing services to taxonomists for standard genome sequencing and annotation.</title>
        <authorList>
            <consortium name="The Broad Institute Genomics Platform"/>
            <consortium name="The Broad Institute Genome Sequencing Center for Infectious Disease"/>
            <person name="Wu L."/>
            <person name="Ma J."/>
        </authorList>
    </citation>
    <scope>NUCLEOTIDE SEQUENCE [LARGE SCALE GENOMIC DNA]</scope>
    <source>
        <strain evidence="2">JCM 15443</strain>
    </source>
</reference>